<evidence type="ECO:0000256" key="4">
    <source>
        <dbReference type="ARBA" id="ARBA00034320"/>
    </source>
</evidence>
<dbReference type="VEuPathDB" id="AmoebaDB:DDB_G0281589"/>
<comment type="caution">
    <text evidence="8">The sequence shown here is derived from an EMBL/GenBank/DDBJ whole genome shotgun (WGS) entry which is preliminary data.</text>
</comment>
<dbReference type="RefSeq" id="XP_640518.2">
    <property type="nucleotide sequence ID" value="XM_635426.2"/>
</dbReference>
<dbReference type="InterPro" id="IPR003495">
    <property type="entry name" value="CobW/HypB/UreG_nucleotide-bd"/>
</dbReference>
<comment type="similarity">
    <text evidence="4">Belongs to the SIMIBI class G3E GTPase family. ZNG1 subfamily.</text>
</comment>
<dbReference type="SMR" id="Q54TS3"/>
<evidence type="ECO:0000256" key="6">
    <source>
        <dbReference type="SAM" id="MobiDB-lite"/>
    </source>
</evidence>
<dbReference type="GO" id="GO:0016787">
    <property type="term" value="F:hydrolase activity"/>
    <property type="evidence" value="ECO:0007669"/>
    <property type="project" value="UniProtKB-KW"/>
</dbReference>
<proteinExistence type="inferred from homology"/>
<organism evidence="8 9">
    <name type="scientific">Dictyostelium discoideum</name>
    <name type="common">Social amoeba</name>
    <dbReference type="NCBI Taxonomy" id="44689"/>
    <lineage>
        <taxon>Eukaryota</taxon>
        <taxon>Amoebozoa</taxon>
        <taxon>Evosea</taxon>
        <taxon>Eumycetozoa</taxon>
        <taxon>Dictyostelia</taxon>
        <taxon>Dictyosteliales</taxon>
        <taxon>Dictyosteliaceae</taxon>
        <taxon>Dictyostelium</taxon>
    </lineage>
</organism>
<name>Q54TS3_DICDI</name>
<keyword evidence="3" id="KW-0143">Chaperone</keyword>
<sequence length="396" mass="45140">MTEVTNSNINKKVPVTLITGFLGSGKTTFLNYILNENHGKKIAVIQNEYGQSIGIETAMIVDSNGEKIQEWLEFPNGCICCTVKDDFLQSIEDLLKRSDKFDYILIESTGMGDPGQISASLWVDEELESPIYFDSIITLVDSKHIEKHIEKSKLNSNANNNNNKKVDDEDIEIHGTDIKYYSTEVERQIAFADIILLNKIDLLDQSNLNNEIKTITERIKSINPIAKIITTERSVVPLDKVLDVKAYNPNIELLKEYLDQFQKGQNSNNQHQHQHNNNEESSSCKECSLTNTSNHSKFINTVCITEDGDIDLTEFNRWIGNLLWEEKKDCIFRCKGLISVKGQDEKYILQGVYATFEVLPSGLLWSKDEKRHNKIVLIGESLNQNELEQSFKNKLL</sequence>
<keyword evidence="2" id="KW-0378">Hydrolase</keyword>
<dbReference type="GO" id="GO:0000166">
    <property type="term" value="F:nucleotide binding"/>
    <property type="evidence" value="ECO:0007669"/>
    <property type="project" value="UniProtKB-KW"/>
</dbReference>
<gene>
    <name evidence="8" type="ORF">DDB_G0281589</name>
</gene>
<dbReference type="InterPro" id="IPR027417">
    <property type="entry name" value="P-loop_NTPase"/>
</dbReference>
<protein>
    <submittedName>
        <fullName evidence="8">COBW domain-containing protein</fullName>
    </submittedName>
</protein>
<dbReference type="eggNOG" id="KOG2743">
    <property type="taxonomic scope" value="Eukaryota"/>
</dbReference>
<dbReference type="KEGG" id="ddi:DDB_G0281589"/>
<dbReference type="FunCoup" id="Q54TS3">
    <property type="interactions" value="90"/>
</dbReference>
<dbReference type="InterPro" id="IPR036627">
    <property type="entry name" value="CobW-likC_sf"/>
</dbReference>
<evidence type="ECO:0000256" key="2">
    <source>
        <dbReference type="ARBA" id="ARBA00022801"/>
    </source>
</evidence>
<evidence type="ECO:0000313" key="8">
    <source>
        <dbReference type="EMBL" id="EAL66556.2"/>
    </source>
</evidence>
<dbReference type="Proteomes" id="UP000002195">
    <property type="component" value="Unassembled WGS sequence"/>
</dbReference>
<dbReference type="PANTHER" id="PTHR13748:SF62">
    <property type="entry name" value="COBW DOMAIN-CONTAINING PROTEIN"/>
    <property type="match status" value="1"/>
</dbReference>
<dbReference type="AlphaFoldDB" id="Q54TS3"/>
<feature type="domain" description="CobW C-terminal" evidence="7">
    <location>
        <begin position="299"/>
        <end position="395"/>
    </location>
</feature>
<feature type="region of interest" description="Disordered" evidence="6">
    <location>
        <begin position="264"/>
        <end position="286"/>
    </location>
</feature>
<dbReference type="SUPFAM" id="SSF52540">
    <property type="entry name" value="P-loop containing nucleoside triphosphate hydrolases"/>
    <property type="match status" value="1"/>
</dbReference>
<dbReference type="CDD" id="cd03112">
    <property type="entry name" value="CobW-like"/>
    <property type="match status" value="1"/>
</dbReference>
<dbReference type="SUPFAM" id="SSF90002">
    <property type="entry name" value="Hypothetical protein YjiA, C-terminal domain"/>
    <property type="match status" value="1"/>
</dbReference>
<dbReference type="Pfam" id="PF07683">
    <property type="entry name" value="CobW_C"/>
    <property type="match status" value="1"/>
</dbReference>
<accession>Q54TS3</accession>
<dbReference type="HOGENOM" id="CLU_017452_0_1_1"/>
<dbReference type="OMA" id="HSQGFET"/>
<dbReference type="InParanoid" id="Q54TS3"/>
<dbReference type="GeneID" id="8623128"/>
<dbReference type="Gene3D" id="3.30.1220.10">
    <property type="entry name" value="CobW-like, C-terminal domain"/>
    <property type="match status" value="1"/>
</dbReference>
<dbReference type="InterPro" id="IPR051316">
    <property type="entry name" value="Zinc-reg_GTPase_activator"/>
</dbReference>
<dbReference type="InterPro" id="IPR011629">
    <property type="entry name" value="CobW-like_C"/>
</dbReference>
<keyword evidence="1" id="KW-0547">Nucleotide-binding</keyword>
<dbReference type="STRING" id="44689.Q54TS3"/>
<dbReference type="PhylomeDB" id="Q54TS3"/>
<dbReference type="PRO" id="PR:Q54TS3"/>
<evidence type="ECO:0000256" key="3">
    <source>
        <dbReference type="ARBA" id="ARBA00023186"/>
    </source>
</evidence>
<dbReference type="Pfam" id="PF02492">
    <property type="entry name" value="cobW"/>
    <property type="match status" value="1"/>
</dbReference>
<dbReference type="SMART" id="SM00833">
    <property type="entry name" value="CobW_C"/>
    <property type="match status" value="1"/>
</dbReference>
<evidence type="ECO:0000259" key="7">
    <source>
        <dbReference type="SMART" id="SM00833"/>
    </source>
</evidence>
<dbReference type="Gene3D" id="3.40.50.300">
    <property type="entry name" value="P-loop containing nucleotide triphosphate hydrolases"/>
    <property type="match status" value="1"/>
</dbReference>
<reference evidence="8 9" key="1">
    <citation type="journal article" date="2005" name="Nature">
        <title>The genome of the social amoeba Dictyostelium discoideum.</title>
        <authorList>
            <consortium name="The Dictyostelium discoideum Sequencing Consortium"/>
            <person name="Eichinger L."/>
            <person name="Pachebat J.A."/>
            <person name="Glockner G."/>
            <person name="Rajandream M.A."/>
            <person name="Sucgang R."/>
            <person name="Berriman M."/>
            <person name="Song J."/>
            <person name="Olsen R."/>
            <person name="Szafranski K."/>
            <person name="Xu Q."/>
            <person name="Tunggal B."/>
            <person name="Kummerfeld S."/>
            <person name="Madera M."/>
            <person name="Konfortov B.A."/>
            <person name="Rivero F."/>
            <person name="Bankier A.T."/>
            <person name="Lehmann R."/>
            <person name="Hamlin N."/>
            <person name="Davies R."/>
            <person name="Gaudet P."/>
            <person name="Fey P."/>
            <person name="Pilcher K."/>
            <person name="Chen G."/>
            <person name="Saunders D."/>
            <person name="Sodergren E."/>
            <person name="Davis P."/>
            <person name="Kerhornou A."/>
            <person name="Nie X."/>
            <person name="Hall N."/>
            <person name="Anjard C."/>
            <person name="Hemphill L."/>
            <person name="Bason N."/>
            <person name="Farbrother P."/>
            <person name="Desany B."/>
            <person name="Just E."/>
            <person name="Morio T."/>
            <person name="Rost R."/>
            <person name="Churcher C."/>
            <person name="Cooper J."/>
            <person name="Haydock S."/>
            <person name="van Driessche N."/>
            <person name="Cronin A."/>
            <person name="Goodhead I."/>
            <person name="Muzny D."/>
            <person name="Mourier T."/>
            <person name="Pain A."/>
            <person name="Lu M."/>
            <person name="Harper D."/>
            <person name="Lindsay R."/>
            <person name="Hauser H."/>
            <person name="James K."/>
            <person name="Quiles M."/>
            <person name="Madan Babu M."/>
            <person name="Saito T."/>
            <person name="Buchrieser C."/>
            <person name="Wardroper A."/>
            <person name="Felder M."/>
            <person name="Thangavelu M."/>
            <person name="Johnson D."/>
            <person name="Knights A."/>
            <person name="Loulseged H."/>
            <person name="Mungall K."/>
            <person name="Oliver K."/>
            <person name="Price C."/>
            <person name="Quail M.A."/>
            <person name="Urushihara H."/>
            <person name="Hernandez J."/>
            <person name="Rabbinowitsch E."/>
            <person name="Steffen D."/>
            <person name="Sanders M."/>
            <person name="Ma J."/>
            <person name="Kohara Y."/>
            <person name="Sharp S."/>
            <person name="Simmonds M."/>
            <person name="Spiegler S."/>
            <person name="Tivey A."/>
            <person name="Sugano S."/>
            <person name="White B."/>
            <person name="Walker D."/>
            <person name="Woodward J."/>
            <person name="Winckler T."/>
            <person name="Tanaka Y."/>
            <person name="Shaulsky G."/>
            <person name="Schleicher M."/>
            <person name="Weinstock G."/>
            <person name="Rosenthal A."/>
            <person name="Cox E.C."/>
            <person name="Chisholm R.L."/>
            <person name="Gibbs R."/>
            <person name="Loomis W.F."/>
            <person name="Platzer M."/>
            <person name="Kay R.R."/>
            <person name="Williams J."/>
            <person name="Dear P.H."/>
            <person name="Noegel A.A."/>
            <person name="Barrell B."/>
            <person name="Kuspa A."/>
        </authorList>
    </citation>
    <scope>NUCLEOTIDE SEQUENCE [LARGE SCALE GENOMIC DNA]</scope>
    <source>
        <strain evidence="8 9">AX4</strain>
    </source>
</reference>
<evidence type="ECO:0000313" key="9">
    <source>
        <dbReference type="Proteomes" id="UP000002195"/>
    </source>
</evidence>
<comment type="catalytic activity">
    <reaction evidence="5">
        <text>GTP + H2O = GDP + phosphate + H(+)</text>
        <dbReference type="Rhea" id="RHEA:19669"/>
        <dbReference type="ChEBI" id="CHEBI:15377"/>
        <dbReference type="ChEBI" id="CHEBI:15378"/>
        <dbReference type="ChEBI" id="CHEBI:37565"/>
        <dbReference type="ChEBI" id="CHEBI:43474"/>
        <dbReference type="ChEBI" id="CHEBI:58189"/>
    </reaction>
    <physiologicalReaction direction="left-to-right" evidence="5">
        <dbReference type="Rhea" id="RHEA:19670"/>
    </physiologicalReaction>
</comment>
<dbReference type="dictyBase" id="DDB_G0281589"/>
<dbReference type="PaxDb" id="44689-DDB0238043"/>
<dbReference type="PANTHER" id="PTHR13748">
    <property type="entry name" value="COBW-RELATED"/>
    <property type="match status" value="1"/>
</dbReference>
<dbReference type="EMBL" id="AAFI02000042">
    <property type="protein sequence ID" value="EAL66556.2"/>
    <property type="molecule type" value="Genomic_DNA"/>
</dbReference>
<evidence type="ECO:0000256" key="5">
    <source>
        <dbReference type="ARBA" id="ARBA00049117"/>
    </source>
</evidence>
<dbReference type="GO" id="GO:0005737">
    <property type="term" value="C:cytoplasm"/>
    <property type="evidence" value="ECO:0000318"/>
    <property type="project" value="GO_Central"/>
</dbReference>
<keyword evidence="9" id="KW-1185">Reference proteome</keyword>
<evidence type="ECO:0000256" key="1">
    <source>
        <dbReference type="ARBA" id="ARBA00022741"/>
    </source>
</evidence>